<dbReference type="SUPFAM" id="SSF51735">
    <property type="entry name" value="NAD(P)-binding Rossmann-fold domains"/>
    <property type="match status" value="1"/>
</dbReference>
<evidence type="ECO:0000313" key="2">
    <source>
        <dbReference type="EMBL" id="KRQ88479.1"/>
    </source>
</evidence>
<dbReference type="GO" id="GO:0016491">
    <property type="term" value="F:oxidoreductase activity"/>
    <property type="evidence" value="ECO:0007669"/>
    <property type="project" value="InterPro"/>
</dbReference>
<keyword evidence="3" id="KW-1185">Reference proteome</keyword>
<accession>A0A0R3K7N3</accession>
<evidence type="ECO:0000313" key="3">
    <source>
        <dbReference type="Proteomes" id="UP000051913"/>
    </source>
</evidence>
<dbReference type="Pfam" id="PF00107">
    <property type="entry name" value="ADH_zinc_N"/>
    <property type="match status" value="1"/>
</dbReference>
<dbReference type="Gene3D" id="3.40.50.720">
    <property type="entry name" value="NAD(P)-binding Rossmann-like Domain"/>
    <property type="match status" value="1"/>
</dbReference>
<dbReference type="InterPro" id="IPR011032">
    <property type="entry name" value="GroES-like_sf"/>
</dbReference>
<dbReference type="Pfam" id="PF08240">
    <property type="entry name" value="ADH_N"/>
    <property type="match status" value="1"/>
</dbReference>
<dbReference type="EMBL" id="LLXX01000242">
    <property type="protein sequence ID" value="KRQ88479.1"/>
    <property type="molecule type" value="Genomic_DNA"/>
</dbReference>
<dbReference type="PANTHER" id="PTHR45033">
    <property type="match status" value="1"/>
</dbReference>
<dbReference type="InterPro" id="IPR013149">
    <property type="entry name" value="ADH-like_C"/>
</dbReference>
<dbReference type="Gene3D" id="3.90.180.10">
    <property type="entry name" value="Medium-chain alcohol dehydrogenases, catalytic domain"/>
    <property type="match status" value="1"/>
</dbReference>
<dbReference type="SMART" id="SM00829">
    <property type="entry name" value="PKS_ER"/>
    <property type="match status" value="1"/>
</dbReference>
<dbReference type="CDD" id="cd08276">
    <property type="entry name" value="MDR7"/>
    <property type="match status" value="1"/>
</dbReference>
<proteinExistence type="predicted"/>
<reference evidence="2 3" key="1">
    <citation type="submission" date="2014-03" db="EMBL/GenBank/DDBJ databases">
        <title>Bradyrhizobium valentinum sp. nov., isolated from effective nodules of Lupinus mariae-josephae, a lupine endemic of basic-lime soils in Eastern Spain.</title>
        <authorList>
            <person name="Duran D."/>
            <person name="Rey L."/>
            <person name="Navarro A."/>
            <person name="Busquets A."/>
            <person name="Imperial J."/>
            <person name="Ruiz-Argueso T."/>
        </authorList>
    </citation>
    <scope>NUCLEOTIDE SEQUENCE [LARGE SCALE GENOMIC DNA]</scope>
    <source>
        <strain evidence="2 3">LmjM3</strain>
    </source>
</reference>
<dbReference type="OrthoDB" id="9790818at2"/>
<feature type="domain" description="Enoyl reductase (ER)" evidence="1">
    <location>
        <begin position="11"/>
        <end position="334"/>
    </location>
</feature>
<gene>
    <name evidence="2" type="ORF">CP49_20405</name>
</gene>
<dbReference type="Proteomes" id="UP000051913">
    <property type="component" value="Unassembled WGS sequence"/>
</dbReference>
<evidence type="ECO:0000259" key="1">
    <source>
        <dbReference type="SMART" id="SM00829"/>
    </source>
</evidence>
<dbReference type="PANTHER" id="PTHR45033:SF2">
    <property type="entry name" value="ZINC-TYPE ALCOHOL DEHYDROGENASE-LIKE PROTEIN C1773.06C"/>
    <property type="match status" value="1"/>
</dbReference>
<dbReference type="STRING" id="1518501.CQ10_15520"/>
<dbReference type="SUPFAM" id="SSF50129">
    <property type="entry name" value="GroES-like"/>
    <property type="match status" value="1"/>
</dbReference>
<sequence>MKCYELQGPDGIDGLALVDKPVPEPGDGQVLVRLRAATLNYRDLLTVKGGYGSRQKFPLVPASDGAGVIERVGPNVREFAAGDRVIGSFFESWIAGEPSEAKMRSALGGAVDGVLSEYRIFPKHALVRTPKHLSDIEAAALPCAGLTAWSATVKLGSVKPGQTVLTQGTGGVSLFALQFAKMCGARVIATSSSDAKIERLKQLGADFTLNYRATPDWGKKAREWSGHGVDLVVEVGGVGTLNESIRATRIGGTIAFIGVLAGPPPSDLRLPLMVMQQQRLQGVTVGSVEDLQAMVDAIAACRMKPVIDKIFPFDQAKQAFAHMESGAHFGKVAIEID</sequence>
<dbReference type="InterPro" id="IPR013154">
    <property type="entry name" value="ADH-like_N"/>
</dbReference>
<name>A0A0R3K7N3_9BRAD</name>
<dbReference type="InterPro" id="IPR036291">
    <property type="entry name" value="NAD(P)-bd_dom_sf"/>
</dbReference>
<dbReference type="InterPro" id="IPR052711">
    <property type="entry name" value="Zinc_ADH-like"/>
</dbReference>
<comment type="caution">
    <text evidence="2">The sequence shown here is derived from an EMBL/GenBank/DDBJ whole genome shotgun (WGS) entry which is preliminary data.</text>
</comment>
<dbReference type="RefSeq" id="WP_057855901.1">
    <property type="nucleotide sequence ID" value="NZ_LLXX01000242.1"/>
</dbReference>
<dbReference type="InterPro" id="IPR020843">
    <property type="entry name" value="ER"/>
</dbReference>
<protein>
    <submittedName>
        <fullName evidence="2">NADPH:quinone oxidoreductase</fullName>
    </submittedName>
</protein>
<dbReference type="AlphaFoldDB" id="A0A0R3K7N3"/>
<organism evidence="2 3">
    <name type="scientific">Bradyrhizobium valentinum</name>
    <dbReference type="NCBI Taxonomy" id="1518501"/>
    <lineage>
        <taxon>Bacteria</taxon>
        <taxon>Pseudomonadati</taxon>
        <taxon>Pseudomonadota</taxon>
        <taxon>Alphaproteobacteria</taxon>
        <taxon>Hyphomicrobiales</taxon>
        <taxon>Nitrobacteraceae</taxon>
        <taxon>Bradyrhizobium</taxon>
    </lineage>
</organism>